<proteinExistence type="predicted"/>
<dbReference type="Gene3D" id="1.20.1260.120">
    <property type="entry name" value="Protein of unknown function DUF2935"/>
    <property type="match status" value="1"/>
</dbReference>
<dbReference type="Pfam" id="PF11155">
    <property type="entry name" value="DUF2935"/>
    <property type="match status" value="2"/>
</dbReference>
<name>A0A942UMK3_9BACI</name>
<reference evidence="1 2" key="1">
    <citation type="submission" date="2021-05" db="EMBL/GenBank/DDBJ databases">
        <title>Novel Bacillus species.</title>
        <authorList>
            <person name="Liu G."/>
        </authorList>
    </citation>
    <scope>NUCLEOTIDE SEQUENCE [LARGE SCALE GENOMIC DNA]</scope>
    <source>
        <strain evidence="1 2">FJAT-49682</strain>
    </source>
</reference>
<gene>
    <name evidence="1" type="ORF">KHA91_04670</name>
</gene>
<protein>
    <submittedName>
        <fullName evidence="1">DUF2935 domain-containing protein</fullName>
    </submittedName>
</protein>
<dbReference type="Proteomes" id="UP000676456">
    <property type="component" value="Unassembled WGS sequence"/>
</dbReference>
<dbReference type="EMBL" id="JAGYPN010000001">
    <property type="protein sequence ID" value="MBS4222047.1"/>
    <property type="molecule type" value="Genomic_DNA"/>
</dbReference>
<sequence length="269" mass="31340">MALTLKEAKFEHEFWLQVLGDHSRFILDSLSPSETKAIATAKRLKTEFDHLLTEARNLNNLQSAAKVTQRTELLVKELKSFKLSLLERLIFKKVKIHLSPTFINHMVNELEEYERILSYFQRGEAPPLTHELHHHLLWLLDASGHAGAIEDQLDATEKMLRKRSEKFTHHFEHLYLKAVELAGYLRTEVYQFPALGRMNKEAKLEIEAFQMFLTEILELDISEQVLGTFPALMADHMFREECYYLTKLAESTKSKKPDCDPAAPRYEKK</sequence>
<accession>A0A942UMK3</accession>
<dbReference type="InterPro" id="IPR021328">
    <property type="entry name" value="CotB-like"/>
</dbReference>
<keyword evidence="2" id="KW-1185">Reference proteome</keyword>
<evidence type="ECO:0000313" key="2">
    <source>
        <dbReference type="Proteomes" id="UP000676456"/>
    </source>
</evidence>
<comment type="caution">
    <text evidence="1">The sequence shown here is derived from an EMBL/GenBank/DDBJ whole genome shotgun (WGS) entry which is preliminary data.</text>
</comment>
<evidence type="ECO:0000313" key="1">
    <source>
        <dbReference type="EMBL" id="MBS4222047.1"/>
    </source>
</evidence>
<dbReference type="AlphaFoldDB" id="A0A942UMK3"/>
<dbReference type="RefSeq" id="WP_213097019.1">
    <property type="nucleotide sequence ID" value="NZ_JAGYPN010000001.1"/>
</dbReference>
<dbReference type="SUPFAM" id="SSF158430">
    <property type="entry name" value="Bacillus cereus metalloprotein-like"/>
    <property type="match status" value="2"/>
</dbReference>
<organism evidence="1 2">
    <name type="scientific">Lederbergia citrea</name>
    <dbReference type="NCBI Taxonomy" id="2833581"/>
    <lineage>
        <taxon>Bacteria</taxon>
        <taxon>Bacillati</taxon>
        <taxon>Bacillota</taxon>
        <taxon>Bacilli</taxon>
        <taxon>Bacillales</taxon>
        <taxon>Bacillaceae</taxon>
        <taxon>Lederbergia</taxon>
    </lineage>
</organism>